<dbReference type="InterPro" id="IPR011035">
    <property type="entry name" value="Ribosomal_bL25/Gln-tRNA_synth"/>
</dbReference>
<comment type="catalytic activity">
    <reaction evidence="8">
        <text>tRNA(Gln) + L-glutamine + ATP = L-glutaminyl-tRNA(Gln) + AMP + diphosphate</text>
        <dbReference type="Rhea" id="RHEA:20121"/>
        <dbReference type="Rhea" id="RHEA-COMP:9662"/>
        <dbReference type="Rhea" id="RHEA-COMP:9681"/>
        <dbReference type="ChEBI" id="CHEBI:30616"/>
        <dbReference type="ChEBI" id="CHEBI:33019"/>
        <dbReference type="ChEBI" id="CHEBI:58359"/>
        <dbReference type="ChEBI" id="CHEBI:78442"/>
        <dbReference type="ChEBI" id="CHEBI:78521"/>
        <dbReference type="ChEBI" id="CHEBI:456215"/>
        <dbReference type="EC" id="6.1.1.18"/>
    </reaction>
</comment>
<dbReference type="Proteomes" id="UP000192639">
    <property type="component" value="Unassembled WGS sequence"/>
</dbReference>
<dbReference type="InterPro" id="IPR049437">
    <property type="entry name" value="tRNA-synt_1c_C2"/>
</dbReference>
<dbReference type="GO" id="GO:1990825">
    <property type="term" value="F:sequence-specific mRNA binding"/>
    <property type="evidence" value="ECO:0007669"/>
    <property type="project" value="EnsemblFungi"/>
</dbReference>
<evidence type="ECO:0000256" key="1">
    <source>
        <dbReference type="ARBA" id="ARBA00005594"/>
    </source>
</evidence>
<gene>
    <name evidence="12" type="primary">SYQ</name>
    <name evidence="12" type="ORF">ECANGB1_1222</name>
</gene>
<comment type="similarity">
    <text evidence="1 9">Belongs to the class-I aminoacyl-tRNA synthetase family.</text>
</comment>
<evidence type="ECO:0000256" key="5">
    <source>
        <dbReference type="ARBA" id="ARBA00022840"/>
    </source>
</evidence>
<dbReference type="InterPro" id="IPR000924">
    <property type="entry name" value="Glu/Gln-tRNA-synth"/>
</dbReference>
<keyword evidence="6 9" id="KW-0648">Protein biosynthesis</keyword>
<name>A0A1Y1S6I1_9MICR</name>
<organism evidence="12 13">
    <name type="scientific">Enterospora canceri</name>
    <dbReference type="NCBI Taxonomy" id="1081671"/>
    <lineage>
        <taxon>Eukaryota</taxon>
        <taxon>Fungi</taxon>
        <taxon>Fungi incertae sedis</taxon>
        <taxon>Microsporidia</taxon>
        <taxon>Enterocytozoonidae</taxon>
        <taxon>Enterospora</taxon>
    </lineage>
</organism>
<evidence type="ECO:0000259" key="10">
    <source>
        <dbReference type="Pfam" id="PF00749"/>
    </source>
</evidence>
<feature type="domain" description="tRNA synthetases class I (E and Q) anti-codon binding" evidence="11">
    <location>
        <begin position="597"/>
        <end position="667"/>
    </location>
</feature>
<dbReference type="InterPro" id="IPR001412">
    <property type="entry name" value="aa-tRNA-synth_I_CS"/>
</dbReference>
<dbReference type="FunFam" id="3.40.50.620:FF:000037">
    <property type="entry name" value="Glutamine--tRNA ligase cytoplasmic"/>
    <property type="match status" value="1"/>
</dbReference>
<keyword evidence="4 9" id="KW-0547">Nucleotide-binding</keyword>
<dbReference type="AlphaFoldDB" id="A0A1Y1S6I1"/>
<dbReference type="Gene3D" id="2.40.240.10">
    <property type="entry name" value="Ribosomal Protein L25, Chain P"/>
    <property type="match status" value="2"/>
</dbReference>
<evidence type="ECO:0000313" key="13">
    <source>
        <dbReference type="Proteomes" id="UP000192639"/>
    </source>
</evidence>
<dbReference type="GO" id="GO:0005524">
    <property type="term" value="F:ATP binding"/>
    <property type="evidence" value="ECO:0007669"/>
    <property type="project" value="UniProtKB-KW"/>
</dbReference>
<evidence type="ECO:0000256" key="8">
    <source>
        <dbReference type="ARBA" id="ARBA00048270"/>
    </source>
</evidence>
<evidence type="ECO:0000256" key="7">
    <source>
        <dbReference type="ARBA" id="ARBA00023146"/>
    </source>
</evidence>
<dbReference type="GO" id="GO:0005739">
    <property type="term" value="C:mitochondrion"/>
    <property type="evidence" value="ECO:0007669"/>
    <property type="project" value="EnsemblFungi"/>
</dbReference>
<dbReference type="PRINTS" id="PR00987">
    <property type="entry name" value="TRNASYNTHGLU"/>
</dbReference>
<dbReference type="InterPro" id="IPR050132">
    <property type="entry name" value="Gln/Glu-tRNA_Ligase"/>
</dbReference>
<dbReference type="GO" id="GO:0004819">
    <property type="term" value="F:glutamine-tRNA ligase activity"/>
    <property type="evidence" value="ECO:0007669"/>
    <property type="project" value="UniProtKB-EC"/>
</dbReference>
<dbReference type="OrthoDB" id="10250478at2759"/>
<dbReference type="Pfam" id="PF00749">
    <property type="entry name" value="tRNA-synt_1c"/>
    <property type="match status" value="1"/>
</dbReference>
<proteinExistence type="inferred from homology"/>
<dbReference type="SUPFAM" id="SSF52374">
    <property type="entry name" value="Nucleotidylyl transferase"/>
    <property type="match status" value="1"/>
</dbReference>
<evidence type="ECO:0000256" key="2">
    <source>
        <dbReference type="ARBA" id="ARBA00012836"/>
    </source>
</evidence>
<dbReference type="GO" id="GO:0006425">
    <property type="term" value="P:glutaminyl-tRNA aminoacylation"/>
    <property type="evidence" value="ECO:0007669"/>
    <property type="project" value="EnsemblFungi"/>
</dbReference>
<dbReference type="PROSITE" id="PS00178">
    <property type="entry name" value="AA_TRNA_LIGASE_I"/>
    <property type="match status" value="1"/>
</dbReference>
<evidence type="ECO:0000256" key="4">
    <source>
        <dbReference type="ARBA" id="ARBA00022741"/>
    </source>
</evidence>
<keyword evidence="13" id="KW-1185">Reference proteome</keyword>
<evidence type="ECO:0000256" key="9">
    <source>
        <dbReference type="RuleBase" id="RU363037"/>
    </source>
</evidence>
<keyword evidence="7 9" id="KW-0030">Aminoacyl-tRNA synthetase</keyword>
<comment type="caution">
    <text evidence="12">The sequence shown here is derived from an EMBL/GenBank/DDBJ whole genome shotgun (WGS) entry which is preliminary data.</text>
</comment>
<dbReference type="EC" id="6.1.1.18" evidence="2"/>
<keyword evidence="5 9" id="KW-0067">ATP-binding</keyword>
<dbReference type="InterPro" id="IPR014729">
    <property type="entry name" value="Rossmann-like_a/b/a_fold"/>
</dbReference>
<dbReference type="VEuPathDB" id="MicrosporidiaDB:ECANGB1_1222"/>
<dbReference type="PANTHER" id="PTHR43097">
    <property type="entry name" value="GLUTAMINE-TRNA LIGASE"/>
    <property type="match status" value="1"/>
</dbReference>
<dbReference type="SUPFAM" id="SSF50715">
    <property type="entry name" value="Ribosomal protein L25-like"/>
    <property type="match status" value="1"/>
</dbReference>
<reference evidence="12 13" key="1">
    <citation type="journal article" date="2017" name="Environ. Microbiol.">
        <title>Decay of the glycolytic pathway and adaptation to intranuclear parasitism within Enterocytozoonidae microsporidia.</title>
        <authorList>
            <person name="Wiredu Boakye D."/>
            <person name="Jaroenlak P."/>
            <person name="Prachumwat A."/>
            <person name="Williams T.A."/>
            <person name="Bateman K.S."/>
            <person name="Itsathitphaisarn O."/>
            <person name="Sritunyalucksana K."/>
            <person name="Paszkiewicz K.H."/>
            <person name="Moore K.A."/>
            <person name="Stentiford G.D."/>
            <person name="Williams B.A."/>
        </authorList>
    </citation>
    <scope>NUCLEOTIDE SEQUENCE [LARGE SCALE GENOMIC DNA]</scope>
    <source>
        <strain evidence="12 13">GB1</strain>
    </source>
</reference>
<dbReference type="GO" id="GO:0005829">
    <property type="term" value="C:cytosol"/>
    <property type="evidence" value="ECO:0007669"/>
    <property type="project" value="EnsemblFungi"/>
</dbReference>
<dbReference type="PANTHER" id="PTHR43097:SF4">
    <property type="entry name" value="GLUTAMINE--TRNA LIGASE"/>
    <property type="match status" value="1"/>
</dbReference>
<dbReference type="InterPro" id="IPR020056">
    <property type="entry name" value="Rbsml_bL25/Gln-tRNA_synth_N"/>
</dbReference>
<protein>
    <recommendedName>
        <fullName evidence="2">glutamine--tRNA ligase</fullName>
        <ecNumber evidence="2">6.1.1.18</ecNumber>
    </recommendedName>
</protein>
<evidence type="ECO:0000259" key="11">
    <source>
        <dbReference type="Pfam" id="PF20974"/>
    </source>
</evidence>
<dbReference type="Gene3D" id="3.40.50.620">
    <property type="entry name" value="HUPs"/>
    <property type="match status" value="1"/>
</dbReference>
<feature type="domain" description="Glutamyl/glutaminyl-tRNA synthetase class Ib catalytic" evidence="10">
    <location>
        <begin position="189"/>
        <end position="502"/>
    </location>
</feature>
<evidence type="ECO:0000256" key="6">
    <source>
        <dbReference type="ARBA" id="ARBA00022917"/>
    </source>
</evidence>
<sequence length="691" mass="79887">MTLAEKLQGISISKEKIEEIDSKPALKKNIESVIASGNTFTKMQYSLACTAPKGTDLKTISDVIETGVVKNDSLLKGVYELKNKTKEEIIEWCKGHTYDENEIRSFIRRLKEKEMSKVDIKRELKKKYPRFDTRIFLDEIKEYGTDLPLRKYEKSWLDEGLVATLHQAGENKQANEEIMKAHLKRTEGKVVTRFPPEPNGCLHIGHAKALNLSFEYANKYDGITYLRFDDTNPKNEADELYDGIIEDVKWLGFKPYKITASSDHFEAMFDMCRKLIQKDRGYVCFCTVDDIRTRRQNYQAERDAGNADPTILSPYRNCSIEENAMNFEKMLRGQFRDGEAVFRFKMPLDSKNPLMLDLIGARIIDMVHDRKKRNYIVYPSYEFALCVCDSLEDVTHSFCSREFYTRQEPYHWLLQELEMYEPVQWEFSRLNVSNTVLSKRKLSKIVEQGVGWDDPRLFTIKGMRRRGFPAAAINEFTQSVGITFSETIVDVKILESFVARKLFATAPRAFCLIDPLKVHINKRVKGTIAGEEYDVNKVVYISRDDFKESEDEDFHRLTPTNPMGLVNLGVLKYTGKESDGIRCELLPIEELKPKKFVQWLPDLSNKVELRMYGPLFKSFNPIDAGFMKDADLDGSLRVVDGFVDNSVMKSHVEDKFQFIRIGYFCVDPDSVMKPKETKIVLNLTLELNKSH</sequence>
<accession>A0A1Y1S6I1</accession>
<dbReference type="EMBL" id="LWDP01000034">
    <property type="protein sequence ID" value="ORD94047.1"/>
    <property type="molecule type" value="Genomic_DNA"/>
</dbReference>
<keyword evidence="3 9" id="KW-0436">Ligase</keyword>
<dbReference type="Pfam" id="PF20974">
    <property type="entry name" value="tRNA-synt_1c_C2"/>
    <property type="match status" value="1"/>
</dbReference>
<evidence type="ECO:0000256" key="3">
    <source>
        <dbReference type="ARBA" id="ARBA00022598"/>
    </source>
</evidence>
<dbReference type="InterPro" id="IPR020058">
    <property type="entry name" value="Glu/Gln-tRNA-synth_Ib_cat-dom"/>
</dbReference>
<evidence type="ECO:0000313" key="12">
    <source>
        <dbReference type="EMBL" id="ORD94047.1"/>
    </source>
</evidence>